<evidence type="ECO:0000256" key="7">
    <source>
        <dbReference type="ARBA" id="ARBA00023242"/>
    </source>
</evidence>
<dbReference type="STRING" id="252740.A0A423VX76"/>
<dbReference type="PROSITE" id="PS00094">
    <property type="entry name" value="C5_MTASE_1"/>
    <property type="match status" value="1"/>
</dbReference>
<dbReference type="PROSITE" id="PS51038">
    <property type="entry name" value="BAH"/>
    <property type="match status" value="1"/>
</dbReference>
<keyword evidence="6" id="KW-0238">DNA-binding</keyword>
<feature type="region of interest" description="Disordered" evidence="9">
    <location>
        <begin position="1"/>
        <end position="24"/>
    </location>
</feature>
<reference evidence="11 12" key="1">
    <citation type="submission" date="2015-09" db="EMBL/GenBank/DDBJ databases">
        <title>Host preference determinants of Valsa canker pathogens revealed by comparative genomics.</title>
        <authorList>
            <person name="Yin Z."/>
            <person name="Huang L."/>
        </authorList>
    </citation>
    <scope>NUCLEOTIDE SEQUENCE [LARGE SCALE GENOMIC DNA]</scope>
    <source>
        <strain evidence="11 12">YSFL</strain>
    </source>
</reference>
<evidence type="ECO:0000256" key="8">
    <source>
        <dbReference type="PROSITE-ProRule" id="PRU01016"/>
    </source>
</evidence>
<feature type="region of interest" description="Disordered" evidence="9">
    <location>
        <begin position="1227"/>
        <end position="1324"/>
    </location>
</feature>
<evidence type="ECO:0000256" key="6">
    <source>
        <dbReference type="ARBA" id="ARBA00023125"/>
    </source>
</evidence>
<dbReference type="GO" id="GO:0003886">
    <property type="term" value="F:DNA (cytosine-5-)-methyltransferase activity"/>
    <property type="evidence" value="ECO:0007669"/>
    <property type="project" value="UniProtKB-EC"/>
</dbReference>
<dbReference type="Pfam" id="PF00145">
    <property type="entry name" value="DNA_methylase"/>
    <property type="match status" value="1"/>
</dbReference>
<dbReference type="GO" id="GO:0003682">
    <property type="term" value="F:chromatin binding"/>
    <property type="evidence" value="ECO:0007669"/>
    <property type="project" value="InterPro"/>
</dbReference>
<organism evidence="11 12">
    <name type="scientific">Cytospora chrysosperma</name>
    <name type="common">Cytospora canker fungus</name>
    <name type="synonym">Sphaeria chrysosperma</name>
    <dbReference type="NCBI Taxonomy" id="252740"/>
    <lineage>
        <taxon>Eukaryota</taxon>
        <taxon>Fungi</taxon>
        <taxon>Dikarya</taxon>
        <taxon>Ascomycota</taxon>
        <taxon>Pezizomycotina</taxon>
        <taxon>Sordariomycetes</taxon>
        <taxon>Sordariomycetidae</taxon>
        <taxon>Diaporthales</taxon>
        <taxon>Cytosporaceae</taxon>
        <taxon>Cytospora</taxon>
    </lineage>
</organism>
<keyword evidence="12" id="KW-1185">Reference proteome</keyword>
<dbReference type="InterPro" id="IPR001025">
    <property type="entry name" value="BAH_dom"/>
</dbReference>
<dbReference type="Proteomes" id="UP000284375">
    <property type="component" value="Unassembled WGS sequence"/>
</dbReference>
<keyword evidence="4 8" id="KW-0808">Transferase</keyword>
<name>A0A423VX76_CYTCH</name>
<protein>
    <recommendedName>
        <fullName evidence="2">DNA (cytosine-5-)-methyltransferase</fullName>
        <ecNumber evidence="2">2.1.1.37</ecNumber>
    </recommendedName>
</protein>
<dbReference type="InterPro" id="IPR001525">
    <property type="entry name" value="C5_MeTfrase"/>
</dbReference>
<dbReference type="InterPro" id="IPR050390">
    <property type="entry name" value="C5-Methyltransferase"/>
</dbReference>
<dbReference type="GO" id="GO:0005634">
    <property type="term" value="C:nucleus"/>
    <property type="evidence" value="ECO:0007669"/>
    <property type="project" value="UniProtKB-SubCell"/>
</dbReference>
<dbReference type="Gene3D" id="2.30.30.490">
    <property type="match status" value="1"/>
</dbReference>
<evidence type="ECO:0000259" key="10">
    <source>
        <dbReference type="PROSITE" id="PS51038"/>
    </source>
</evidence>
<keyword evidence="5 8" id="KW-0949">S-adenosyl-L-methionine</keyword>
<dbReference type="Gene3D" id="3.90.120.10">
    <property type="entry name" value="DNA Methylase, subunit A, domain 2"/>
    <property type="match status" value="1"/>
</dbReference>
<feature type="active site" evidence="8">
    <location>
        <position position="783"/>
    </location>
</feature>
<evidence type="ECO:0000313" key="11">
    <source>
        <dbReference type="EMBL" id="ROV95601.1"/>
    </source>
</evidence>
<evidence type="ECO:0000256" key="2">
    <source>
        <dbReference type="ARBA" id="ARBA00011975"/>
    </source>
</evidence>
<dbReference type="InterPro" id="IPR029063">
    <property type="entry name" value="SAM-dependent_MTases_sf"/>
</dbReference>
<dbReference type="EMBL" id="LJZO01000023">
    <property type="protein sequence ID" value="ROV95601.1"/>
    <property type="molecule type" value="Genomic_DNA"/>
</dbReference>
<evidence type="ECO:0000256" key="5">
    <source>
        <dbReference type="ARBA" id="ARBA00022691"/>
    </source>
</evidence>
<keyword evidence="3 8" id="KW-0489">Methyltransferase</keyword>
<sequence>MMDFSVTGDLDPSQGDETSRLNSETLAYYEDATAGPEEIVELEAEIEDAAFDSESEIAELQRFQNRDAVPSKSRTQRVHVELPISTLQCPRPVYAEGLSLSISKERDAVQSLLAADPAQADDDFIEFELDDFSCYINSDRFPFEMRALHTHALLSGKSLFYLNGVLRVGDVRHHIRQVPFEQIPLGNYGKDHATVGDQLWIRSKFNEGGEIYYKLKNPSTEYARFHEPFLWVADLAKHVVDFSEYMIELGRNISIHHFRKEFGQWLRKTHGKEAAFQKWYKQRGGDDFRQSIVANEAFIRKETFGILDKKKRRRLQVFHEIAKPFDFYKQQIWTPEKGQEHPPIRRGPPDTIVTPYIRDCFSHMNLGQLLKAVEPCISTQERIKLSWPERRTNPYTRRAGKFLDHAAMIESIKPGDLISTHHDPDDCNNWKITKTKGKPDKETPKEEGEIKRWYCLVQKVYTTKKGSRRFDIIWMYQPEDTPCCSMKYPYKNELFLSDHCSCHSGEERIKEGEVTGIHSVEWFGNPETTNAEFFVRQTYEHEQRRFITLEQVHLRCRIGKKQPRKYHVGDTVLVLTPGTKILEPYELLGYLEGDQTVHLRRLLRRRQIDGQQRDCAPNELVYTEEETYASVHGIHSRCILRCYTPNEEVPVPYNLNGTGNAFIVTHRKLPDGSIQPLGSDKPQIRQGFDPNRHANKLRALDLYCGCGNLGRGLEDGGAVKAKWANDIWDVAMHTYMANVEDPRSVKPFLGSVDDLLHYGLEGRFSDSVPRPGDVDVVSGGSPCPGFSLITADKNDIKQRKNRSLVASFAAYVDFYRPKYGLLENVTTIVQKQGSREDFLSQLFCAIVGMGYQAQIILGDSWTHGAPQRRERAFLWFAAPGLRLPQPPTPSHSHPAKMTFKGLGKITNGEPFMKRADPPTPFKHVSPLEATSNLPSIYDAKPDTCVPYPDHRLSISISSGDMKSKADTGEGKSIRTQMLNIPIRPYSMNFAKAWYGGTLATPRDMFDHERDAFPTRRDMRRVAETSRGWERVNPNGLFGTVTTTCQVTDARTGNWTHWDEPRPITIMEVRRAQGLPDSEVLVGRKSDQWKLVGNAVARQMATALGLTLREAWTGTLYEDGGVGGEAPVPQEEGEGVVDGGDYHSSRSQTPGFRIYSDNEAASAQAADVETSLTPATSLPDVGLYDDLVAASGVTAADGRKRPLPKALADEVMAVKKPRLTPRVLYDELEQEPQPQPQPQPEPDAEQIGSGDDDDDDDDLLCLGSAPVAYRPPPRWNGSTVVSFGGDGYVSDGEQQEDAPVVSPPPRSSSGPTVVRLISDDEEDWF</sequence>
<comment type="similarity">
    <text evidence="8">Belongs to the class I-like SAM-binding methyltransferase superfamily. C5-methyltransferase family.</text>
</comment>
<evidence type="ECO:0000313" key="12">
    <source>
        <dbReference type="Proteomes" id="UP000284375"/>
    </source>
</evidence>
<feature type="region of interest" description="Disordered" evidence="9">
    <location>
        <begin position="1118"/>
        <end position="1150"/>
    </location>
</feature>
<accession>A0A423VX76</accession>
<dbReference type="PANTHER" id="PTHR10629">
    <property type="entry name" value="CYTOSINE-SPECIFIC METHYLTRANSFERASE"/>
    <property type="match status" value="1"/>
</dbReference>
<evidence type="ECO:0000256" key="1">
    <source>
        <dbReference type="ARBA" id="ARBA00004123"/>
    </source>
</evidence>
<dbReference type="GO" id="GO:0032259">
    <property type="term" value="P:methylation"/>
    <property type="evidence" value="ECO:0007669"/>
    <property type="project" value="UniProtKB-KW"/>
</dbReference>
<proteinExistence type="inferred from homology"/>
<dbReference type="InterPro" id="IPR043151">
    <property type="entry name" value="BAH_sf"/>
</dbReference>
<dbReference type="GO" id="GO:0044027">
    <property type="term" value="P:negative regulation of gene expression via chromosomal CpG island methylation"/>
    <property type="evidence" value="ECO:0007669"/>
    <property type="project" value="TreeGrafter"/>
</dbReference>
<dbReference type="InterPro" id="IPR057215">
    <property type="entry name" value="DUF7893"/>
</dbReference>
<comment type="caution">
    <text evidence="11">The sequence shown here is derived from an EMBL/GenBank/DDBJ whole genome shotgun (WGS) entry which is preliminary data.</text>
</comment>
<dbReference type="OrthoDB" id="5376140at2759"/>
<dbReference type="EC" id="2.1.1.37" evidence="2"/>
<dbReference type="SUPFAM" id="SSF53335">
    <property type="entry name" value="S-adenosyl-L-methionine-dependent methyltransferases"/>
    <property type="match status" value="1"/>
</dbReference>
<dbReference type="Pfam" id="PF25423">
    <property type="entry name" value="DUF7893"/>
    <property type="match status" value="1"/>
</dbReference>
<gene>
    <name evidence="11" type="ORF">VSDG_05370</name>
</gene>
<feature type="compositionally biased region" description="Acidic residues" evidence="9">
    <location>
        <begin position="1249"/>
        <end position="1258"/>
    </location>
</feature>
<dbReference type="PANTHER" id="PTHR10629:SF54">
    <property type="entry name" value="DNA METHYLTRANSFERASE DIM-2"/>
    <property type="match status" value="1"/>
</dbReference>
<dbReference type="PRINTS" id="PR00105">
    <property type="entry name" value="C5METTRFRASE"/>
</dbReference>
<comment type="subcellular location">
    <subcellularLocation>
        <location evidence="1">Nucleus</location>
    </subcellularLocation>
</comment>
<keyword evidence="7" id="KW-0539">Nucleus</keyword>
<evidence type="ECO:0000256" key="3">
    <source>
        <dbReference type="ARBA" id="ARBA00022603"/>
    </source>
</evidence>
<dbReference type="InterPro" id="IPR018117">
    <property type="entry name" value="C5_DNA_meth_AS"/>
</dbReference>
<evidence type="ECO:0000256" key="4">
    <source>
        <dbReference type="ARBA" id="ARBA00022679"/>
    </source>
</evidence>
<feature type="domain" description="BAH" evidence="10">
    <location>
        <begin position="432"/>
        <end position="550"/>
    </location>
</feature>
<dbReference type="GO" id="GO:0003677">
    <property type="term" value="F:DNA binding"/>
    <property type="evidence" value="ECO:0007669"/>
    <property type="project" value="UniProtKB-KW"/>
</dbReference>
<evidence type="ECO:0000256" key="9">
    <source>
        <dbReference type="SAM" id="MobiDB-lite"/>
    </source>
</evidence>
<dbReference type="Gene3D" id="3.40.50.150">
    <property type="entry name" value="Vaccinia Virus protein VP39"/>
    <property type="match status" value="1"/>
</dbReference>
<dbReference type="PROSITE" id="PS51679">
    <property type="entry name" value="SAM_MT_C5"/>
    <property type="match status" value="1"/>
</dbReference>